<dbReference type="EMBL" id="BLIV01000008">
    <property type="protein sequence ID" value="GFE51916.1"/>
    <property type="molecule type" value="Genomic_DNA"/>
</dbReference>
<gene>
    <name evidence="1" type="ORF">So717_36690</name>
</gene>
<comment type="caution">
    <text evidence="1">The sequence shown here is derived from an EMBL/GenBank/DDBJ whole genome shotgun (WGS) entry which is preliminary data.</text>
</comment>
<sequence>MTQPSSTTTEALAAEYLRLTREEMPRLARSSRPDWPVREDHCFQRIVLDAICGGVWYDHLARPAYKNLTSDQARRAVALCQAIIKGEADLSSLNAQSLAWRGKGR</sequence>
<organism evidence="1 2">
    <name type="scientific">Roseobacter cerasinus</name>
    <dbReference type="NCBI Taxonomy" id="2602289"/>
    <lineage>
        <taxon>Bacteria</taxon>
        <taxon>Pseudomonadati</taxon>
        <taxon>Pseudomonadota</taxon>
        <taxon>Alphaproteobacteria</taxon>
        <taxon>Rhodobacterales</taxon>
        <taxon>Roseobacteraceae</taxon>
        <taxon>Roseobacter</taxon>
    </lineage>
</organism>
<keyword evidence="2" id="KW-1185">Reference proteome</keyword>
<accession>A0A640W0D3</accession>
<dbReference type="OrthoDB" id="281270at2"/>
<dbReference type="Proteomes" id="UP000436522">
    <property type="component" value="Unassembled WGS sequence"/>
</dbReference>
<dbReference type="AlphaFoldDB" id="A0A640W0D3"/>
<evidence type="ECO:0000313" key="1">
    <source>
        <dbReference type="EMBL" id="GFE51916.1"/>
    </source>
</evidence>
<proteinExistence type="predicted"/>
<dbReference type="RefSeq" id="WP_159980112.1">
    <property type="nucleotide sequence ID" value="NZ_BLIV01000008.1"/>
</dbReference>
<evidence type="ECO:0000313" key="2">
    <source>
        <dbReference type="Proteomes" id="UP000436522"/>
    </source>
</evidence>
<reference evidence="1 2" key="1">
    <citation type="submission" date="2019-12" db="EMBL/GenBank/DDBJ databases">
        <title>Roseobacter cerasinus sp. nov., isolated from seawater around aquaculture.</title>
        <authorList>
            <person name="Muramatsu S."/>
            <person name="Takabe Y."/>
            <person name="Mori K."/>
            <person name="Takaichi S."/>
            <person name="Hanada S."/>
        </authorList>
    </citation>
    <scope>NUCLEOTIDE SEQUENCE [LARGE SCALE GENOMIC DNA]</scope>
    <source>
        <strain evidence="1 2">AI77</strain>
    </source>
</reference>
<evidence type="ECO:0008006" key="3">
    <source>
        <dbReference type="Google" id="ProtNLM"/>
    </source>
</evidence>
<name>A0A640W0D3_9RHOB</name>
<protein>
    <recommendedName>
        <fullName evidence="3">GCN5-related N-acetyltransferase</fullName>
    </recommendedName>
</protein>